<dbReference type="SUPFAM" id="SSF63862">
    <property type="entry name" value="Thiamin pyrophosphokinase, substrate-binding domain"/>
    <property type="match status" value="1"/>
</dbReference>
<keyword evidence="1 8" id="KW-0808">Transferase</keyword>
<dbReference type="SUPFAM" id="SSF63999">
    <property type="entry name" value="Thiamin pyrophosphokinase, catalytic domain"/>
    <property type="match status" value="1"/>
</dbReference>
<dbReference type="InterPro" id="IPR036371">
    <property type="entry name" value="TPK_B1-bd_sf"/>
</dbReference>
<feature type="domain" description="Thiamin pyrophosphokinase catalytic" evidence="6">
    <location>
        <begin position="32"/>
        <end position="119"/>
    </location>
</feature>
<evidence type="ECO:0000259" key="6">
    <source>
        <dbReference type="Pfam" id="PF04263"/>
    </source>
</evidence>
<reference evidence="8 9" key="1">
    <citation type="submission" date="2020-08" db="EMBL/GenBank/DDBJ databases">
        <title>Genomic Encyclopedia of Type Strains, Phase IV (KMG-IV): sequencing the most valuable type-strain genomes for metagenomic binning, comparative biology and taxonomic classification.</title>
        <authorList>
            <person name="Goeker M."/>
        </authorList>
    </citation>
    <scope>NUCLEOTIDE SEQUENCE [LARGE SCALE GENOMIC DNA]</scope>
    <source>
        <strain evidence="8 9">DSM 101064</strain>
    </source>
</reference>
<comment type="caution">
    <text evidence="8">The sequence shown here is derived from an EMBL/GenBank/DDBJ whole genome shotgun (WGS) entry which is preliminary data.</text>
</comment>
<organism evidence="8 9">
    <name type="scientific">Yoonia ponticola</name>
    <dbReference type="NCBI Taxonomy" id="1524255"/>
    <lineage>
        <taxon>Bacteria</taxon>
        <taxon>Pseudomonadati</taxon>
        <taxon>Pseudomonadota</taxon>
        <taxon>Alphaproteobacteria</taxon>
        <taxon>Rhodobacterales</taxon>
        <taxon>Paracoccaceae</taxon>
        <taxon>Yoonia</taxon>
    </lineage>
</organism>
<dbReference type="Gene3D" id="3.40.50.10240">
    <property type="entry name" value="Thiamin pyrophosphokinase, catalytic domain"/>
    <property type="match status" value="1"/>
</dbReference>
<dbReference type="GO" id="GO:0030975">
    <property type="term" value="F:thiamine binding"/>
    <property type="evidence" value="ECO:0007669"/>
    <property type="project" value="InterPro"/>
</dbReference>
<dbReference type="RefSeq" id="WP_183529255.1">
    <property type="nucleotide sequence ID" value="NZ_JACIJM010000006.1"/>
</dbReference>
<feature type="domain" description="Thiamin pyrophosphokinase thiamin-binding" evidence="7">
    <location>
        <begin position="151"/>
        <end position="198"/>
    </location>
</feature>
<dbReference type="Pfam" id="PF04265">
    <property type="entry name" value="TPK_B1_binding"/>
    <property type="match status" value="1"/>
</dbReference>
<dbReference type="EC" id="2.7.6.2" evidence="5"/>
<dbReference type="Pfam" id="PF04263">
    <property type="entry name" value="TPK_catalytic"/>
    <property type="match status" value="1"/>
</dbReference>
<dbReference type="EMBL" id="JACIJM010000006">
    <property type="protein sequence ID" value="MBB5722718.1"/>
    <property type="molecule type" value="Genomic_DNA"/>
</dbReference>
<keyword evidence="9" id="KW-1185">Reference proteome</keyword>
<protein>
    <recommendedName>
        <fullName evidence="5">Thiamine diphosphokinase</fullName>
        <ecNumber evidence="5">2.7.6.2</ecNumber>
    </recommendedName>
</protein>
<dbReference type="GO" id="GO:0006772">
    <property type="term" value="P:thiamine metabolic process"/>
    <property type="evidence" value="ECO:0007669"/>
    <property type="project" value="UniProtKB-UniRule"/>
</dbReference>
<dbReference type="InterPro" id="IPR007371">
    <property type="entry name" value="TPK_catalytic"/>
</dbReference>
<evidence type="ECO:0000259" key="7">
    <source>
        <dbReference type="Pfam" id="PF04265"/>
    </source>
</evidence>
<dbReference type="InterPro" id="IPR036759">
    <property type="entry name" value="TPK_catalytic_sf"/>
</dbReference>
<keyword evidence="3 8" id="KW-0418">Kinase</keyword>
<dbReference type="InterPro" id="IPR007373">
    <property type="entry name" value="Thiamin_PyroPKinase_B1-bd"/>
</dbReference>
<dbReference type="GO" id="GO:0004788">
    <property type="term" value="F:thiamine diphosphokinase activity"/>
    <property type="evidence" value="ECO:0007669"/>
    <property type="project" value="UniProtKB-UniRule"/>
</dbReference>
<dbReference type="NCBIfam" id="TIGR01378">
    <property type="entry name" value="thi_PPkinase"/>
    <property type="match status" value="1"/>
</dbReference>
<dbReference type="AlphaFoldDB" id="A0A7W9BLG9"/>
<evidence type="ECO:0000256" key="2">
    <source>
        <dbReference type="ARBA" id="ARBA00022741"/>
    </source>
</evidence>
<dbReference type="InterPro" id="IPR053149">
    <property type="entry name" value="TPK"/>
</dbReference>
<evidence type="ECO:0000313" key="9">
    <source>
        <dbReference type="Proteomes" id="UP000535415"/>
    </source>
</evidence>
<evidence type="ECO:0000256" key="4">
    <source>
        <dbReference type="ARBA" id="ARBA00022840"/>
    </source>
</evidence>
<dbReference type="InterPro" id="IPR006282">
    <property type="entry name" value="Thi_PPkinase"/>
</dbReference>
<dbReference type="PANTHER" id="PTHR41299">
    <property type="entry name" value="THIAMINE PYROPHOSPHOKINASE"/>
    <property type="match status" value="1"/>
</dbReference>
<evidence type="ECO:0000256" key="5">
    <source>
        <dbReference type="NCBIfam" id="TIGR01378"/>
    </source>
</evidence>
<keyword evidence="2" id="KW-0547">Nucleotide-binding</keyword>
<sequence length="220" mass="23128">MTELIVDVTDPIALIGGAQLSPQHLNILQTLTQTFVAADSGADHLLGAGISPAAVIGDFDSLSDDARSAFSPQLHHVTEQDTTDLEKTLNRISAPVIIGAGFLGGRLDHSFAALNALARSAGMPLILLSDTECCFRAPNTPWQIDLPQGTPFAILPLHDVVASTAGLVWDMDEMALSPIGRVSSSNMTEQDRVTVTITGAAIVTLPLDQLAAAIDVVRVE</sequence>
<dbReference type="GO" id="GO:0016301">
    <property type="term" value="F:kinase activity"/>
    <property type="evidence" value="ECO:0007669"/>
    <property type="project" value="UniProtKB-KW"/>
</dbReference>
<accession>A0A7W9BLG9</accession>
<dbReference type="CDD" id="cd07995">
    <property type="entry name" value="TPK"/>
    <property type="match status" value="1"/>
</dbReference>
<evidence type="ECO:0000256" key="1">
    <source>
        <dbReference type="ARBA" id="ARBA00022679"/>
    </source>
</evidence>
<evidence type="ECO:0000256" key="3">
    <source>
        <dbReference type="ARBA" id="ARBA00022777"/>
    </source>
</evidence>
<dbReference type="PANTHER" id="PTHR41299:SF1">
    <property type="entry name" value="THIAMINE PYROPHOSPHOKINASE"/>
    <property type="match status" value="1"/>
</dbReference>
<gene>
    <name evidence="8" type="ORF">FHS72_002348</name>
</gene>
<dbReference type="Proteomes" id="UP000535415">
    <property type="component" value="Unassembled WGS sequence"/>
</dbReference>
<dbReference type="GO" id="GO:0005524">
    <property type="term" value="F:ATP binding"/>
    <property type="evidence" value="ECO:0007669"/>
    <property type="project" value="UniProtKB-KW"/>
</dbReference>
<keyword evidence="4" id="KW-0067">ATP-binding</keyword>
<proteinExistence type="predicted"/>
<dbReference type="GO" id="GO:0009229">
    <property type="term" value="P:thiamine diphosphate biosynthetic process"/>
    <property type="evidence" value="ECO:0007669"/>
    <property type="project" value="InterPro"/>
</dbReference>
<evidence type="ECO:0000313" key="8">
    <source>
        <dbReference type="EMBL" id="MBB5722718.1"/>
    </source>
</evidence>
<name>A0A7W9BLG9_9RHOB</name>